<dbReference type="Gene3D" id="3.40.50.720">
    <property type="entry name" value="NAD(P)-binding Rossmann-like Domain"/>
    <property type="match status" value="1"/>
</dbReference>
<protein>
    <submittedName>
        <fullName evidence="2">XdhC family protein</fullName>
    </submittedName>
</protein>
<gene>
    <name evidence="2" type="ORF">QRX50_29975</name>
</gene>
<dbReference type="InterPro" id="IPR027051">
    <property type="entry name" value="XdhC_Rossmann_dom"/>
</dbReference>
<dbReference type="RefSeq" id="WP_285966468.1">
    <property type="nucleotide sequence ID" value="NZ_CP127294.1"/>
</dbReference>
<organism evidence="2 3">
    <name type="scientific">Amycolatopsis carbonis</name>
    <dbReference type="NCBI Taxonomy" id="715471"/>
    <lineage>
        <taxon>Bacteria</taxon>
        <taxon>Bacillati</taxon>
        <taxon>Actinomycetota</taxon>
        <taxon>Actinomycetes</taxon>
        <taxon>Pseudonocardiales</taxon>
        <taxon>Pseudonocardiaceae</taxon>
        <taxon>Amycolatopsis</taxon>
    </lineage>
</organism>
<evidence type="ECO:0000313" key="2">
    <source>
        <dbReference type="EMBL" id="WIX75704.1"/>
    </source>
</evidence>
<dbReference type="KEGG" id="acab:QRX50_29975"/>
<dbReference type="InterPro" id="IPR052698">
    <property type="entry name" value="MoCofactor_Util/Proc"/>
</dbReference>
<keyword evidence="3" id="KW-1185">Reference proteome</keyword>
<dbReference type="PANTHER" id="PTHR30388">
    <property type="entry name" value="ALDEHYDE OXIDOREDUCTASE MOLYBDENUM COFACTOR ASSEMBLY PROTEIN"/>
    <property type="match status" value="1"/>
</dbReference>
<evidence type="ECO:0000259" key="1">
    <source>
        <dbReference type="Pfam" id="PF13478"/>
    </source>
</evidence>
<dbReference type="AlphaFoldDB" id="A0A9Y2I9C4"/>
<sequence>MTVEPDACAVAHGAPEANPDARTLVAVFASPVARYLLTYAADLGYHTVLFEPDAARATDVRSACDIRTAMPSVDKTADVVVTDHHRTELGPVLRDALAQDARWIGVLGNPRHEGPHVSALTALGVPAVDIARVHRPVGLNIGSRKPAEIAVAVLAGLLADRNDKPGGFEF</sequence>
<reference evidence="2 3" key="1">
    <citation type="submission" date="2023-06" db="EMBL/GenBank/DDBJ databases">
        <authorList>
            <person name="Oyuntsetseg B."/>
            <person name="Kim S.B."/>
        </authorList>
    </citation>
    <scope>NUCLEOTIDE SEQUENCE [LARGE SCALE GENOMIC DNA]</scope>
    <source>
        <strain evidence="2 3">2-15</strain>
    </source>
</reference>
<dbReference type="Proteomes" id="UP001236014">
    <property type="component" value="Chromosome"/>
</dbReference>
<dbReference type="PANTHER" id="PTHR30388:SF6">
    <property type="entry name" value="XANTHINE DEHYDROGENASE SUBUNIT A-RELATED"/>
    <property type="match status" value="1"/>
</dbReference>
<feature type="domain" description="XdhC Rossmann" evidence="1">
    <location>
        <begin position="24"/>
        <end position="156"/>
    </location>
</feature>
<dbReference type="EMBL" id="CP127294">
    <property type="protein sequence ID" value="WIX75704.1"/>
    <property type="molecule type" value="Genomic_DNA"/>
</dbReference>
<dbReference type="Pfam" id="PF13478">
    <property type="entry name" value="XdhC_C"/>
    <property type="match status" value="1"/>
</dbReference>
<accession>A0A9Y2I9C4</accession>
<proteinExistence type="predicted"/>
<name>A0A9Y2I9C4_9PSEU</name>
<evidence type="ECO:0000313" key="3">
    <source>
        <dbReference type="Proteomes" id="UP001236014"/>
    </source>
</evidence>